<evidence type="ECO:0000256" key="2">
    <source>
        <dbReference type="ARBA" id="ARBA00004123"/>
    </source>
</evidence>
<evidence type="ECO:0000256" key="11">
    <source>
        <dbReference type="ARBA" id="ARBA00030126"/>
    </source>
</evidence>
<reference evidence="15" key="1">
    <citation type="submission" date="2025-08" db="UniProtKB">
        <authorList>
            <consortium name="RefSeq"/>
        </authorList>
    </citation>
    <scope>IDENTIFICATION</scope>
    <source>
        <tissue evidence="15">Gonads</tissue>
    </source>
</reference>
<dbReference type="PANTHER" id="PTHR22930:SF85">
    <property type="entry name" value="GH03217P-RELATED"/>
    <property type="match status" value="1"/>
</dbReference>
<dbReference type="RefSeq" id="XP_030764491.1">
    <property type="nucleotide sequence ID" value="XM_030908631.1"/>
</dbReference>
<evidence type="ECO:0000256" key="9">
    <source>
        <dbReference type="ARBA" id="ARBA00022801"/>
    </source>
</evidence>
<keyword evidence="9" id="KW-0378">Hydrolase</keyword>
<evidence type="ECO:0000256" key="10">
    <source>
        <dbReference type="ARBA" id="ARBA00023242"/>
    </source>
</evidence>
<dbReference type="OrthoDB" id="2668416at2759"/>
<keyword evidence="10" id="KW-0539">Nucleus</keyword>
<keyword evidence="6" id="KW-0963">Cytoplasm</keyword>
<comment type="similarity">
    <text evidence="4">Belongs to the HARBI1 family.</text>
</comment>
<evidence type="ECO:0000256" key="3">
    <source>
        <dbReference type="ARBA" id="ARBA00004496"/>
    </source>
</evidence>
<gene>
    <name evidence="15" type="primary">LOC115888789</name>
</gene>
<dbReference type="Pfam" id="PF13359">
    <property type="entry name" value="DDE_Tnp_4"/>
    <property type="match status" value="1"/>
</dbReference>
<dbReference type="GO" id="GO:0046872">
    <property type="term" value="F:metal ion binding"/>
    <property type="evidence" value="ECO:0007669"/>
    <property type="project" value="UniProtKB-KW"/>
</dbReference>
<name>A0A6J2YMH8_SITOR</name>
<dbReference type="GO" id="GO:0004518">
    <property type="term" value="F:nuclease activity"/>
    <property type="evidence" value="ECO:0007669"/>
    <property type="project" value="UniProtKB-KW"/>
</dbReference>
<evidence type="ECO:0000259" key="13">
    <source>
        <dbReference type="Pfam" id="PF13359"/>
    </source>
</evidence>
<dbReference type="Proteomes" id="UP000504635">
    <property type="component" value="Unplaced"/>
</dbReference>
<dbReference type="PRINTS" id="PR02086">
    <property type="entry name" value="PUTNUCHARBI1"/>
</dbReference>
<evidence type="ECO:0000256" key="6">
    <source>
        <dbReference type="ARBA" id="ARBA00022490"/>
    </source>
</evidence>
<dbReference type="InterPro" id="IPR026103">
    <property type="entry name" value="HARBI1_animal"/>
</dbReference>
<comment type="subcellular location">
    <subcellularLocation>
        <location evidence="3">Cytoplasm</location>
    </subcellularLocation>
    <subcellularLocation>
        <location evidence="2">Nucleus</location>
    </subcellularLocation>
</comment>
<organism evidence="14 15">
    <name type="scientific">Sitophilus oryzae</name>
    <name type="common">Rice weevil</name>
    <name type="synonym">Curculio oryzae</name>
    <dbReference type="NCBI Taxonomy" id="7048"/>
    <lineage>
        <taxon>Eukaryota</taxon>
        <taxon>Metazoa</taxon>
        <taxon>Ecdysozoa</taxon>
        <taxon>Arthropoda</taxon>
        <taxon>Hexapoda</taxon>
        <taxon>Insecta</taxon>
        <taxon>Pterygota</taxon>
        <taxon>Neoptera</taxon>
        <taxon>Endopterygota</taxon>
        <taxon>Coleoptera</taxon>
        <taxon>Polyphaga</taxon>
        <taxon>Cucujiformia</taxon>
        <taxon>Curculionidae</taxon>
        <taxon>Dryophthorinae</taxon>
        <taxon>Sitophilus</taxon>
    </lineage>
</organism>
<comment type="function">
    <text evidence="12">Transposase-derived protein that may have nuclease activity. Does not have transposase activity.</text>
</comment>
<evidence type="ECO:0000256" key="5">
    <source>
        <dbReference type="ARBA" id="ARBA00015519"/>
    </source>
</evidence>
<evidence type="ECO:0000256" key="12">
    <source>
        <dbReference type="ARBA" id="ARBA00045850"/>
    </source>
</evidence>
<dbReference type="GO" id="GO:0016787">
    <property type="term" value="F:hydrolase activity"/>
    <property type="evidence" value="ECO:0007669"/>
    <property type="project" value="UniProtKB-KW"/>
</dbReference>
<evidence type="ECO:0000256" key="1">
    <source>
        <dbReference type="ARBA" id="ARBA00001968"/>
    </source>
</evidence>
<evidence type="ECO:0000313" key="15">
    <source>
        <dbReference type="RefSeq" id="XP_030764491.1"/>
    </source>
</evidence>
<dbReference type="GO" id="GO:0005737">
    <property type="term" value="C:cytoplasm"/>
    <property type="evidence" value="ECO:0007669"/>
    <property type="project" value="UniProtKB-SubCell"/>
</dbReference>
<proteinExistence type="inferred from homology"/>
<dbReference type="InterPro" id="IPR027806">
    <property type="entry name" value="HARBI1_dom"/>
</dbReference>
<protein>
    <recommendedName>
        <fullName evidence="5">Putative nuclease HARBI1</fullName>
    </recommendedName>
    <alternativeName>
        <fullName evidence="11">Harbinger transposase-derived nuclease</fullName>
    </alternativeName>
</protein>
<feature type="domain" description="DDE Tnp4" evidence="13">
    <location>
        <begin position="168"/>
        <end position="323"/>
    </location>
</feature>
<evidence type="ECO:0000256" key="7">
    <source>
        <dbReference type="ARBA" id="ARBA00022722"/>
    </source>
</evidence>
<evidence type="ECO:0000313" key="14">
    <source>
        <dbReference type="Proteomes" id="UP000504635"/>
    </source>
</evidence>
<evidence type="ECO:0000256" key="4">
    <source>
        <dbReference type="ARBA" id="ARBA00006958"/>
    </source>
</evidence>
<comment type="cofactor">
    <cofactor evidence="1">
        <name>a divalent metal cation</name>
        <dbReference type="ChEBI" id="CHEBI:60240"/>
    </cofactor>
</comment>
<keyword evidence="7" id="KW-0540">Nuclease</keyword>
<dbReference type="KEGG" id="soy:115888789"/>
<keyword evidence="8" id="KW-0479">Metal-binding</keyword>
<keyword evidence="14" id="KW-1185">Reference proteome</keyword>
<dbReference type="GO" id="GO:0005634">
    <property type="term" value="C:nucleus"/>
    <property type="evidence" value="ECO:0007669"/>
    <property type="project" value="UniProtKB-SubCell"/>
</dbReference>
<evidence type="ECO:0000256" key="8">
    <source>
        <dbReference type="ARBA" id="ARBA00022723"/>
    </source>
</evidence>
<dbReference type="InParanoid" id="A0A6J2YMH8"/>
<dbReference type="InterPro" id="IPR045249">
    <property type="entry name" value="HARBI1-like"/>
</dbReference>
<dbReference type="GeneID" id="115888789"/>
<dbReference type="AlphaFoldDB" id="A0A6J2YMH8"/>
<accession>A0A6J2YMH8</accession>
<dbReference type="PANTHER" id="PTHR22930">
    <property type="match status" value="1"/>
</dbReference>
<sequence length="368" mass="42815">MDKMLLLFIQDQIFNDEDDDDDQMVLLTEGLLVSKEKRLRISNYYEETIPKYMDDDFKAHFRIKRSTVEVLLCSLGPHFTRQSGRPQLPLKKQLLLSIWYLSNQEVFRSISDRFDVSKSTAYECIGRFLNAVMAIANEFIKWPSHAEAQRTSLHFREQNGFPDIIGCIDGSHVPIAKPKNKPDSYINRKGYHSIILQGICNEKYEFIDVSCGWPGSMHDARVLRKSDFGIKMTENPAALFYGNFHLLGDSAYPLNNYILTPFRDNGHLSARQKKINKKLSSIRIIIEHVYGMLKSRFRILKYVNRYLTVDIPKLTLVCCILHNVCMKQNDNVELEDNLEPTVIEEDNYYGEEQDHVREAKRNYISTIL</sequence>